<dbReference type="InterPro" id="IPR001478">
    <property type="entry name" value="PDZ"/>
</dbReference>
<feature type="region of interest" description="Disordered" evidence="1">
    <location>
        <begin position="824"/>
        <end position="862"/>
    </location>
</feature>
<dbReference type="EMBL" id="CAUYUJ010014211">
    <property type="protein sequence ID" value="CAK0838281.1"/>
    <property type="molecule type" value="Genomic_DNA"/>
</dbReference>
<accession>A0ABN9T0B6</accession>
<name>A0ABN9T0B6_9DINO</name>
<evidence type="ECO:0000313" key="3">
    <source>
        <dbReference type="EMBL" id="CAK0838281.1"/>
    </source>
</evidence>
<keyword evidence="4" id="KW-1185">Reference proteome</keyword>
<dbReference type="Proteomes" id="UP001189429">
    <property type="component" value="Unassembled WGS sequence"/>
</dbReference>
<evidence type="ECO:0000259" key="2">
    <source>
        <dbReference type="PROSITE" id="PS50106"/>
    </source>
</evidence>
<evidence type="ECO:0000313" key="4">
    <source>
        <dbReference type="Proteomes" id="UP001189429"/>
    </source>
</evidence>
<evidence type="ECO:0000256" key="1">
    <source>
        <dbReference type="SAM" id="MobiDB-lite"/>
    </source>
</evidence>
<dbReference type="PROSITE" id="PS50106">
    <property type="entry name" value="PDZ"/>
    <property type="match status" value="1"/>
</dbReference>
<gene>
    <name evidence="3" type="ORF">PCOR1329_LOCUS34257</name>
</gene>
<reference evidence="3" key="1">
    <citation type="submission" date="2023-10" db="EMBL/GenBank/DDBJ databases">
        <authorList>
            <person name="Chen Y."/>
            <person name="Shah S."/>
            <person name="Dougan E. K."/>
            <person name="Thang M."/>
            <person name="Chan C."/>
        </authorList>
    </citation>
    <scope>NUCLEOTIDE SEQUENCE [LARGE SCALE GENOMIC DNA]</scope>
</reference>
<organism evidence="3 4">
    <name type="scientific">Prorocentrum cordatum</name>
    <dbReference type="NCBI Taxonomy" id="2364126"/>
    <lineage>
        <taxon>Eukaryota</taxon>
        <taxon>Sar</taxon>
        <taxon>Alveolata</taxon>
        <taxon>Dinophyceae</taxon>
        <taxon>Prorocentrales</taxon>
        <taxon>Prorocentraceae</taxon>
        <taxon>Prorocentrum</taxon>
    </lineage>
</organism>
<comment type="caution">
    <text evidence="3">The sequence shown here is derived from an EMBL/GenBank/DDBJ whole genome shotgun (WGS) entry which is preliminary data.</text>
</comment>
<protein>
    <recommendedName>
        <fullName evidence="2">PDZ domain-containing protein</fullName>
    </recommendedName>
</protein>
<feature type="domain" description="PDZ" evidence="2">
    <location>
        <begin position="620"/>
        <end position="678"/>
    </location>
</feature>
<sequence>MQFSAILTQGILVRYSLANVLSPYWPVAVRVERGRAMVPIFTLPFLAVIVPASALNYVADLQTVAENRERIRVGSQLELESGSDSSAEARERMTFDLKRMGVEFESQSQDTVTFSPAERLAMHANKFAAEFDADLDMTPVVTEGKSVGVTFDMDTDFQPVSVLKVKKNGVLQDWNNAHPDKAVMVGDEVVKVNDIQWHANSQTFAERIKGQFLAAKHQKPGASNILRLHIQRPRRERAVRYAAQREDLHRKLYSAEFVAEIPMKGVLPHDPLNQAMGWRLNSSVDWSPVSIEKLRTTGLVAKYNKEHPEARIVAGDEITQVNHIPFHHSATTFEERLGAQYLAARTKEYTGAPDEKNVLRLYIRRPRSAGNDAPQDQVYTKFYSVNLNLRDAHTLGWQLNASSDSEPITVAKIMTKKGHPIQMYNEANPDNMIRVGDGVLRVNDVTWHGNTKKFAERISKEFEKVRPRHAKGQNKDAQYYTVNLTLADNHALGWHLNVGNDSDPITVDKIMQKKGHPIYNYNLANPNNLVQVGDAVLRVNDVTWHGNTKKFADRIDKEFEKVRPRHSKDNTTEPHNTTLQLLMKRGNEQPTMGLTEEPRNTTMKLFLQRRLVQPIAKEWTVTMPAEEGGVLGWQLDYNEEEFPVTVSKIRTNGVAFEFNQEHPDSRIVPGDIIVKVDDLLWREDSSNFAKLVGEKFTKAKKKGNISFFIRRPQGVKDTTNALSADRPFFKEFIVKLPVLESLGWQLSSDNDSAPLTIAKIRTTGAVHDWNEKNPLNDIQVGDHIAKVNNVIWHNNTQEFTQKMNLQMNAARKGTAKPTIQLLVQRPWRTSEPESNDDSGDDGVIGASEDVSGGGEDEMGATN</sequence>
<proteinExistence type="predicted"/>